<evidence type="ECO:0000256" key="4">
    <source>
        <dbReference type="ARBA" id="ARBA00022737"/>
    </source>
</evidence>
<evidence type="ECO:0000313" key="11">
    <source>
        <dbReference type="EMBL" id="KAK2149460.1"/>
    </source>
</evidence>
<dbReference type="Proteomes" id="UP001208570">
    <property type="component" value="Unassembled WGS sequence"/>
</dbReference>
<evidence type="ECO:0000256" key="9">
    <source>
        <dbReference type="ARBA" id="ARBA00061477"/>
    </source>
</evidence>
<keyword evidence="6" id="KW-0378">Hydrolase</keyword>
<name>A0AAD9JBL0_9ANNE</name>
<gene>
    <name evidence="11" type="ORF">LSH36_451g01014</name>
</gene>
<evidence type="ECO:0000256" key="2">
    <source>
        <dbReference type="ARBA" id="ARBA00012554"/>
    </source>
</evidence>
<evidence type="ECO:0000256" key="7">
    <source>
        <dbReference type="ARBA" id="ARBA00022840"/>
    </source>
</evidence>
<accession>A0AAD9JBL0</accession>
<evidence type="ECO:0000256" key="1">
    <source>
        <dbReference type="ARBA" id="ARBA00004496"/>
    </source>
</evidence>
<dbReference type="EC" id="3.6.4.10" evidence="2"/>
<dbReference type="EMBL" id="JAODUP010000451">
    <property type="protein sequence ID" value="KAK2149460.1"/>
    <property type="molecule type" value="Genomic_DNA"/>
</dbReference>
<organism evidence="11 12">
    <name type="scientific">Paralvinella palmiformis</name>
    <dbReference type="NCBI Taxonomy" id="53620"/>
    <lineage>
        <taxon>Eukaryota</taxon>
        <taxon>Metazoa</taxon>
        <taxon>Spiralia</taxon>
        <taxon>Lophotrochozoa</taxon>
        <taxon>Annelida</taxon>
        <taxon>Polychaeta</taxon>
        <taxon>Sedentaria</taxon>
        <taxon>Canalipalpata</taxon>
        <taxon>Terebellida</taxon>
        <taxon>Terebelliformia</taxon>
        <taxon>Alvinellidae</taxon>
        <taxon>Paralvinella</taxon>
    </lineage>
</organism>
<evidence type="ECO:0000313" key="12">
    <source>
        <dbReference type="Proteomes" id="UP001208570"/>
    </source>
</evidence>
<dbReference type="InterPro" id="IPR027417">
    <property type="entry name" value="P-loop_NTPase"/>
</dbReference>
<comment type="caution">
    <text evidence="11">The sequence shown here is derived from an EMBL/GenBank/DDBJ whole genome shotgun (WGS) entry which is preliminary data.</text>
</comment>
<evidence type="ECO:0000256" key="8">
    <source>
        <dbReference type="ARBA" id="ARBA00023186"/>
    </source>
</evidence>
<keyword evidence="3" id="KW-0963">Cytoplasm</keyword>
<dbReference type="SUPFAM" id="SSF52540">
    <property type="entry name" value="P-loop containing nucleoside triphosphate hydrolases"/>
    <property type="match status" value="2"/>
</dbReference>
<keyword evidence="5" id="KW-0547">Nucleotide-binding</keyword>
<dbReference type="Gene3D" id="3.40.50.300">
    <property type="entry name" value="P-loop containing nucleotide triphosphate hydrolases"/>
    <property type="match status" value="2"/>
</dbReference>
<dbReference type="InterPro" id="IPR003593">
    <property type="entry name" value="AAA+_ATPase"/>
</dbReference>
<dbReference type="InterPro" id="IPR050168">
    <property type="entry name" value="AAA_ATPase_domain"/>
</dbReference>
<comment type="subcellular location">
    <subcellularLocation>
        <location evidence="1">Cytoplasm</location>
    </subcellularLocation>
</comment>
<sequence>MGPRSKQTRHEFILCEICGCLLTNKDKTVHSEICTTTVPLEIRLTSNLDHDSEADYHGCAHGFIVDHVLVGNIEEIKLKDIPDHFPVNLRHRMILMNPSTMKCLQIYIGKPVLIEWQEVFYAWPCSSVSLTSVRMLKAMIEELDYKQQKKITIQTLKTPDVAAATVHCHISNVVSIDPSKKQLTDHLIRVSVGRYVTCGSRLYLDYYGRSCEVNVSSVIGDDDSVQNVQADTDVMKSLSRSVDKLNLETSSPEASSTPVKSNKRMHNIPEVPRFYKISHNTRLVVDDDDDDLAKSDIGPSLRDFGGFSQQVEVIKDTIATHLFKSRKLAQQGLRSPGGMLLYGPSGGGKSMLVNALAKEFSVHFVSVSGAEIWSKYYGESEAKLVSLLKEAEDCAPSIVFLDEIDVLCPKRENTKNDVEKRIVATLLTLLDRLSNSRKCVFILAATNKRQNVDSALRRPGRLDREVEIGVPSIIHRLLCRSDHDISEIVISDVAERAHGFLGADLAAVCKEATLHALKRGTLNNGITLQAEDLCYGLQMVKPSAMKEVTLEVSKAVEWPLKHPEAFARLGIRPPRGLLMYGPPGCSKTMIAKALAKESGLNFIAIKGPELFSKWVGESERAVREVFHRARAAAPAIVFFDEIDALAGERGSHGVSGGDVSDRVLAQLLTEMDGIQALEDILVVAATNRPDRIDKALMRPGRLDRIIYVPLPDAATRNAIFSIQFKRTPIGSDVDIAELVKNTEGYSGAEVSAVCHEAALAALQEDINSNFVYMRHFNEALLSVKPRITAELLALYDKYREQDSTIS</sequence>
<dbReference type="FunFam" id="1.10.8.60:FF:000069">
    <property type="entry name" value="spermatogenesis-associated protein 5 isoform X1"/>
    <property type="match status" value="1"/>
</dbReference>
<protein>
    <recommendedName>
        <fullName evidence="2">non-chaperonin molecular chaperone ATPase</fullName>
        <ecNumber evidence="2">3.6.4.10</ecNumber>
    </recommendedName>
</protein>
<dbReference type="InterPro" id="IPR003959">
    <property type="entry name" value="ATPase_AAA_core"/>
</dbReference>
<evidence type="ECO:0000256" key="3">
    <source>
        <dbReference type="ARBA" id="ARBA00022490"/>
    </source>
</evidence>
<feature type="domain" description="AAA+ ATPase" evidence="10">
    <location>
        <begin position="335"/>
        <end position="472"/>
    </location>
</feature>
<dbReference type="SMART" id="SM00382">
    <property type="entry name" value="AAA"/>
    <property type="match status" value="2"/>
</dbReference>
<evidence type="ECO:0000256" key="5">
    <source>
        <dbReference type="ARBA" id="ARBA00022741"/>
    </source>
</evidence>
<dbReference type="FunFam" id="3.40.50.300:FF:000018">
    <property type="entry name" value="Cell division control 48"/>
    <property type="match status" value="1"/>
</dbReference>
<dbReference type="GO" id="GO:0005524">
    <property type="term" value="F:ATP binding"/>
    <property type="evidence" value="ECO:0007669"/>
    <property type="project" value="UniProtKB-KW"/>
</dbReference>
<dbReference type="GO" id="GO:0005737">
    <property type="term" value="C:cytoplasm"/>
    <property type="evidence" value="ECO:0007669"/>
    <property type="project" value="UniProtKB-SubCell"/>
</dbReference>
<reference evidence="11" key="1">
    <citation type="journal article" date="2023" name="Mol. Biol. Evol.">
        <title>Third-Generation Sequencing Reveals the Adaptive Role of the Epigenome in Three Deep-Sea Polychaetes.</title>
        <authorList>
            <person name="Perez M."/>
            <person name="Aroh O."/>
            <person name="Sun Y."/>
            <person name="Lan Y."/>
            <person name="Juniper S.K."/>
            <person name="Young C.R."/>
            <person name="Angers B."/>
            <person name="Qian P.Y."/>
        </authorList>
    </citation>
    <scope>NUCLEOTIDE SEQUENCE</scope>
    <source>
        <strain evidence="11">P08H-3</strain>
    </source>
</reference>
<dbReference type="AlphaFoldDB" id="A0AAD9JBL0"/>
<dbReference type="CDD" id="cd19511">
    <property type="entry name" value="RecA-like_CDC48_r2-like"/>
    <property type="match status" value="1"/>
</dbReference>
<dbReference type="GO" id="GO:0016887">
    <property type="term" value="F:ATP hydrolysis activity"/>
    <property type="evidence" value="ECO:0007669"/>
    <property type="project" value="InterPro"/>
</dbReference>
<dbReference type="PANTHER" id="PTHR23077">
    <property type="entry name" value="AAA-FAMILY ATPASE"/>
    <property type="match status" value="1"/>
</dbReference>
<keyword evidence="7" id="KW-0067">ATP-binding</keyword>
<keyword evidence="4" id="KW-0677">Repeat</keyword>
<keyword evidence="12" id="KW-1185">Reference proteome</keyword>
<dbReference type="PANTHER" id="PTHR23077:SF27">
    <property type="entry name" value="ATPASE FAMILY GENE 2 PROTEIN HOMOLOG A"/>
    <property type="match status" value="1"/>
</dbReference>
<evidence type="ECO:0000256" key="6">
    <source>
        <dbReference type="ARBA" id="ARBA00022801"/>
    </source>
</evidence>
<proteinExistence type="inferred from homology"/>
<evidence type="ECO:0000259" key="10">
    <source>
        <dbReference type="SMART" id="SM00382"/>
    </source>
</evidence>
<dbReference type="FunFam" id="3.40.50.300:FF:000012">
    <property type="entry name" value="Transitional endoplasmic reticulum ATPase"/>
    <property type="match status" value="1"/>
</dbReference>
<dbReference type="Pfam" id="PF00004">
    <property type="entry name" value="AAA"/>
    <property type="match status" value="2"/>
</dbReference>
<comment type="similarity">
    <text evidence="9">Belongs to the AAA ATPase family. AFG2 subfamily.</text>
</comment>
<dbReference type="PROSITE" id="PS00674">
    <property type="entry name" value="AAA"/>
    <property type="match status" value="2"/>
</dbReference>
<dbReference type="InterPro" id="IPR041569">
    <property type="entry name" value="AAA_lid_3"/>
</dbReference>
<feature type="domain" description="AAA+ ATPase" evidence="10">
    <location>
        <begin position="573"/>
        <end position="712"/>
    </location>
</feature>
<keyword evidence="8" id="KW-0143">Chaperone</keyword>
<dbReference type="Pfam" id="PF17862">
    <property type="entry name" value="AAA_lid_3"/>
    <property type="match status" value="2"/>
</dbReference>
<dbReference type="InterPro" id="IPR003960">
    <property type="entry name" value="ATPase_AAA_CS"/>
</dbReference>
<dbReference type="Gene3D" id="1.10.8.60">
    <property type="match status" value="2"/>
</dbReference>